<evidence type="ECO:0000313" key="1">
    <source>
        <dbReference type="EMBL" id="RAN35209.1"/>
    </source>
</evidence>
<evidence type="ECO:0000313" key="2">
    <source>
        <dbReference type="Proteomes" id="UP000249123"/>
    </source>
</evidence>
<dbReference type="Gene3D" id="1.10.579.10">
    <property type="entry name" value="DNA Cyclobutane Dipyrimidine Photolyase, subunit A, domain 3"/>
    <property type="match status" value="1"/>
</dbReference>
<organism evidence="1 2">
    <name type="scientific">Hyphomonas pacifica</name>
    <dbReference type="NCBI Taxonomy" id="1280941"/>
    <lineage>
        <taxon>Bacteria</taxon>
        <taxon>Pseudomonadati</taxon>
        <taxon>Pseudomonadota</taxon>
        <taxon>Alphaproteobacteria</taxon>
        <taxon>Hyphomonadales</taxon>
        <taxon>Hyphomonadaceae</taxon>
        <taxon>Hyphomonas</taxon>
    </lineage>
</organism>
<dbReference type="Gene3D" id="3.40.50.620">
    <property type="entry name" value="HUPs"/>
    <property type="match status" value="1"/>
</dbReference>
<proteinExistence type="predicted"/>
<dbReference type="PANTHER" id="PTHR38657:SF1">
    <property type="entry name" value="SLR1343 PROTEIN"/>
    <property type="match status" value="1"/>
</dbReference>
<dbReference type="Gene3D" id="1.25.40.80">
    <property type="match status" value="1"/>
</dbReference>
<dbReference type="InterPro" id="IPR014729">
    <property type="entry name" value="Rossmann-like_a/b/a_fold"/>
</dbReference>
<dbReference type="Pfam" id="PF04244">
    <property type="entry name" value="DPRP"/>
    <property type="match status" value="1"/>
</dbReference>
<dbReference type="eggNOG" id="COG3046">
    <property type="taxonomic scope" value="Bacteria"/>
</dbReference>
<sequence>MANLILLLGDQLTHDISSLREGNPDKDCVLMVEVMEEATYAWHHKKKIAFLFSAMRHFAESLKEEGWTVDYVQLDDEENTGSFSGEVERTLKRRDAEALLVTSAGEYRVQEMMEGWEERFGLPVRILEDDRFICSREEFREWAEDRKQFRMEYFYREMRKKTRLLMENDGEPTGGEWNFDQQNRKPAKQDLFMPTPHQTEPDKITQSVLDMVSERFEDHPGKLAPFWFGVTHEDAQAVLDQFIAEALPCFGDYQDAMLKGEKFLYHSLLSLYINAGLLDPLEVCRRVDKAYRDGKAPLNSAEGFIRQILGWREYVRGVYWLKMPDYVDMNFLDAKRELPEFYWTGDTDMACLKAAIDQTLEEAYAHHIQRLMVTGNFALLAGIDPKAVHEWYLAVYADAYEWVELPNTLGMSQFADGGLLGSKPYAASGNYINKMSDYCGGCKYDVKQKTGEGSCPFNSLYWEFLIRNRSKLEDNPRMAQMYSTWERMSGDKQEAYLETAKAFLGQL</sequence>
<dbReference type="Gene3D" id="1.10.10.1710">
    <property type="entry name" value="Deoxyribodipyrimidine photolyase-related"/>
    <property type="match status" value="1"/>
</dbReference>
<gene>
    <name evidence="1" type="ORF">HY3_09060</name>
</gene>
<dbReference type="InterPro" id="IPR052551">
    <property type="entry name" value="UV-DNA_repair_photolyase"/>
</dbReference>
<dbReference type="EMBL" id="AWFB01000006">
    <property type="protein sequence ID" value="RAN35209.1"/>
    <property type="molecule type" value="Genomic_DNA"/>
</dbReference>
<dbReference type="SUPFAM" id="SSF48173">
    <property type="entry name" value="Cryptochrome/photolyase FAD-binding domain"/>
    <property type="match status" value="1"/>
</dbReference>
<comment type="caution">
    <text evidence="1">The sequence shown here is derived from an EMBL/GenBank/DDBJ whole genome shotgun (WGS) entry which is preliminary data.</text>
</comment>
<dbReference type="Proteomes" id="UP000249123">
    <property type="component" value="Unassembled WGS sequence"/>
</dbReference>
<dbReference type="PANTHER" id="PTHR38657">
    <property type="entry name" value="SLR1343 PROTEIN"/>
    <property type="match status" value="1"/>
</dbReference>
<accession>A0A062TWM7</accession>
<dbReference type="OrthoDB" id="5288100at2"/>
<evidence type="ECO:0008006" key="3">
    <source>
        <dbReference type="Google" id="ProtNLM"/>
    </source>
</evidence>
<protein>
    <recommendedName>
        <fullName evidence="3">Deoxyribodipyrimidine photo-lyase</fullName>
    </recommendedName>
</protein>
<dbReference type="InterPro" id="IPR036134">
    <property type="entry name" value="Crypto/Photolyase_FAD-like_sf"/>
</dbReference>
<name>A0A062TWM7_9PROT</name>
<keyword evidence="2" id="KW-1185">Reference proteome</keyword>
<dbReference type="STRING" id="1280941.HY2_08460"/>
<dbReference type="AlphaFoldDB" id="A0A062TWM7"/>
<reference evidence="1 2" key="1">
    <citation type="submission" date="2013-04" db="EMBL/GenBank/DDBJ databases">
        <title>Hyphomonas sp. T24B3 Genome Sequencing.</title>
        <authorList>
            <person name="Lai Q."/>
            <person name="Shao Z."/>
        </authorList>
    </citation>
    <scope>NUCLEOTIDE SEQUENCE [LARGE SCALE GENOMIC DNA]</scope>
    <source>
        <strain evidence="1 2">T24B3</strain>
    </source>
</reference>
<dbReference type="InterPro" id="IPR007357">
    <property type="entry name" value="PhrB-like"/>
</dbReference>
<dbReference type="RefSeq" id="WP_051594644.1">
    <property type="nucleotide sequence ID" value="NZ_AWFA01000005.1"/>
</dbReference>